<dbReference type="EMBL" id="JAXCGZ010017115">
    <property type="protein sequence ID" value="KAK7068814.1"/>
    <property type="molecule type" value="Genomic_DNA"/>
</dbReference>
<gene>
    <name evidence="2" type="ORF">SK128_015731</name>
</gene>
<evidence type="ECO:0000313" key="3">
    <source>
        <dbReference type="Proteomes" id="UP001381693"/>
    </source>
</evidence>
<keyword evidence="1" id="KW-0472">Membrane</keyword>
<comment type="caution">
    <text evidence="2">The sequence shown here is derived from an EMBL/GenBank/DDBJ whole genome shotgun (WGS) entry which is preliminary data.</text>
</comment>
<sequence>MNSQRSAEDRFYNRRLRGTPAYKFRSRLSLAVLAGSCLIGAGYYYLLTYTRLYDKLKALKTPSDERIRRREVMRTRLEDSEASSQEIWKKMVKND</sequence>
<accession>A0AAN8ZZB6</accession>
<dbReference type="Proteomes" id="UP001381693">
    <property type="component" value="Unassembled WGS sequence"/>
</dbReference>
<keyword evidence="1" id="KW-0812">Transmembrane</keyword>
<feature type="transmembrane region" description="Helical" evidence="1">
    <location>
        <begin position="28"/>
        <end position="47"/>
    </location>
</feature>
<evidence type="ECO:0008006" key="4">
    <source>
        <dbReference type="Google" id="ProtNLM"/>
    </source>
</evidence>
<evidence type="ECO:0000256" key="1">
    <source>
        <dbReference type="SAM" id="Phobius"/>
    </source>
</evidence>
<evidence type="ECO:0000313" key="2">
    <source>
        <dbReference type="EMBL" id="KAK7068814.1"/>
    </source>
</evidence>
<dbReference type="AlphaFoldDB" id="A0AAN8ZZB6"/>
<organism evidence="2 3">
    <name type="scientific">Halocaridina rubra</name>
    <name type="common">Hawaiian red shrimp</name>
    <dbReference type="NCBI Taxonomy" id="373956"/>
    <lineage>
        <taxon>Eukaryota</taxon>
        <taxon>Metazoa</taxon>
        <taxon>Ecdysozoa</taxon>
        <taxon>Arthropoda</taxon>
        <taxon>Crustacea</taxon>
        <taxon>Multicrustacea</taxon>
        <taxon>Malacostraca</taxon>
        <taxon>Eumalacostraca</taxon>
        <taxon>Eucarida</taxon>
        <taxon>Decapoda</taxon>
        <taxon>Pleocyemata</taxon>
        <taxon>Caridea</taxon>
        <taxon>Atyoidea</taxon>
        <taxon>Atyidae</taxon>
        <taxon>Halocaridina</taxon>
    </lineage>
</organism>
<name>A0AAN8ZZB6_HALRR</name>
<protein>
    <recommendedName>
        <fullName evidence="4">Transmembrane protein</fullName>
    </recommendedName>
</protein>
<reference evidence="2 3" key="1">
    <citation type="submission" date="2023-11" db="EMBL/GenBank/DDBJ databases">
        <title>Halocaridina rubra genome assembly.</title>
        <authorList>
            <person name="Smith C."/>
        </authorList>
    </citation>
    <scope>NUCLEOTIDE SEQUENCE [LARGE SCALE GENOMIC DNA]</scope>
    <source>
        <strain evidence="2">EP-1</strain>
        <tissue evidence="2">Whole</tissue>
    </source>
</reference>
<proteinExistence type="predicted"/>
<keyword evidence="3" id="KW-1185">Reference proteome</keyword>
<keyword evidence="1" id="KW-1133">Transmembrane helix</keyword>